<evidence type="ECO:0000256" key="3">
    <source>
        <dbReference type="ARBA" id="ARBA00022741"/>
    </source>
</evidence>
<feature type="short sequence motif" description="'HIGH' region" evidence="8">
    <location>
        <begin position="133"/>
        <end position="143"/>
    </location>
</feature>
<gene>
    <name evidence="8" type="primary">argS</name>
    <name evidence="11" type="ORF">ATC1_13593</name>
</gene>
<dbReference type="InterPro" id="IPR009080">
    <property type="entry name" value="tRNAsynth_Ia_anticodon-bd"/>
</dbReference>
<dbReference type="GO" id="GO:0006420">
    <property type="term" value="P:arginyl-tRNA aminoacylation"/>
    <property type="evidence" value="ECO:0007669"/>
    <property type="project" value="UniProtKB-UniRule"/>
</dbReference>
<dbReference type="RefSeq" id="WP_062280148.1">
    <property type="nucleotide sequence ID" value="NZ_DF968181.1"/>
</dbReference>
<evidence type="ECO:0000256" key="1">
    <source>
        <dbReference type="ARBA" id="ARBA00005594"/>
    </source>
</evidence>
<evidence type="ECO:0000256" key="7">
    <source>
        <dbReference type="ARBA" id="ARBA00049339"/>
    </source>
</evidence>
<dbReference type="STRING" id="1678840.ATC1_13593"/>
<evidence type="ECO:0000256" key="2">
    <source>
        <dbReference type="ARBA" id="ARBA00022598"/>
    </source>
</evidence>
<sequence length="586" mass="66612">MFESEQKQLETQIKAYCAAHDLPQKDISWSWIPFSGNWGISVSFFQLTAEDAKAKGLKINVAMRAQEIAQSIADALILPEGFDRIEAVRGYLNIYFSTRAFSKKVIDAVLTERDCFGLGESTHQKVMVEFSQPNTHKAFHVGHLRNVILGNSVCNILEKAGNEVIRTNYLGDIGLHVIKWMWCYLKYHPGEEPSGDITRWMGDLYAEATRRHEEEPDAEAEIRELFGRWDRRDPDITALWERTRQWSLDGFADIYKTLGVKFDHLYFESEVEDSGKEIVDELVSKGIAVDERPDNAVAVKLDDLCGTKEKYRVLVVLRSDGTSLYATKDLSLAIKKFEQFHLDRSIYVIDVRQSLYMQQIFKTLELMGYTWTKNCYHLAYEIVNLPGNVTMSSRDGTVVFLQDLLNEATARALAIVEEKNPDLDVTTKQSIAHKVALGALKYSMLSRDNTKIVTFDWEAALDFNGQAAPYIQYAGVRANSILRKAEKGIPAALDVKYDLTPVEIELIEMISRVPKEIQRAAAECKPLYIANLAYDIAKAFNDFYRQCPVLQAEPEIRDFRLRISAASRQAIVNCLQLLGIETPEVM</sequence>
<dbReference type="PRINTS" id="PR01038">
    <property type="entry name" value="TRNASYNTHARG"/>
</dbReference>
<dbReference type="SMART" id="SM00836">
    <property type="entry name" value="DALR_1"/>
    <property type="match status" value="1"/>
</dbReference>
<dbReference type="InterPro" id="IPR036695">
    <property type="entry name" value="Arg-tRNA-synth_N_sf"/>
</dbReference>
<evidence type="ECO:0000313" key="12">
    <source>
        <dbReference type="Proteomes" id="UP000053370"/>
    </source>
</evidence>
<keyword evidence="6 8" id="KW-0030">Aminoacyl-tRNA synthetase</keyword>
<evidence type="ECO:0000256" key="5">
    <source>
        <dbReference type="ARBA" id="ARBA00022917"/>
    </source>
</evidence>
<dbReference type="PANTHER" id="PTHR11956">
    <property type="entry name" value="ARGINYL-TRNA SYNTHETASE"/>
    <property type="match status" value="1"/>
</dbReference>
<comment type="subunit">
    <text evidence="8">Monomer.</text>
</comment>
<evidence type="ECO:0000256" key="9">
    <source>
        <dbReference type="RuleBase" id="RU363038"/>
    </source>
</evidence>
<feature type="domain" description="DALR anticodon binding" evidence="10">
    <location>
        <begin position="471"/>
        <end position="586"/>
    </location>
</feature>
<dbReference type="SUPFAM" id="SSF55190">
    <property type="entry name" value="Arginyl-tRNA synthetase (ArgRS), N-terminal 'additional' domain"/>
    <property type="match status" value="1"/>
</dbReference>
<organism evidence="11">
    <name type="scientific">Flexilinea flocculi</name>
    <dbReference type="NCBI Taxonomy" id="1678840"/>
    <lineage>
        <taxon>Bacteria</taxon>
        <taxon>Bacillati</taxon>
        <taxon>Chloroflexota</taxon>
        <taxon>Anaerolineae</taxon>
        <taxon>Anaerolineales</taxon>
        <taxon>Anaerolineaceae</taxon>
        <taxon>Flexilinea</taxon>
    </lineage>
</organism>
<dbReference type="InterPro" id="IPR035684">
    <property type="entry name" value="ArgRS_core"/>
</dbReference>
<comment type="similarity">
    <text evidence="1 8 9">Belongs to the class-I aminoacyl-tRNA synthetase family.</text>
</comment>
<evidence type="ECO:0000256" key="6">
    <source>
        <dbReference type="ARBA" id="ARBA00023146"/>
    </source>
</evidence>
<dbReference type="CDD" id="cd07956">
    <property type="entry name" value="Anticodon_Ia_Arg"/>
    <property type="match status" value="1"/>
</dbReference>
<protein>
    <recommendedName>
        <fullName evidence="8">Arginine--tRNA ligase</fullName>
        <ecNumber evidence="8">6.1.1.19</ecNumber>
    </recommendedName>
    <alternativeName>
        <fullName evidence="8">Arginyl-tRNA synthetase</fullName>
        <shortName evidence="8">ArgRS</shortName>
    </alternativeName>
</protein>
<proteinExistence type="inferred from homology"/>
<dbReference type="GO" id="GO:0004814">
    <property type="term" value="F:arginine-tRNA ligase activity"/>
    <property type="evidence" value="ECO:0007669"/>
    <property type="project" value="UniProtKB-UniRule"/>
</dbReference>
<dbReference type="Gene3D" id="3.30.1360.70">
    <property type="entry name" value="Arginyl tRNA synthetase N-terminal domain"/>
    <property type="match status" value="1"/>
</dbReference>
<dbReference type="EC" id="6.1.1.19" evidence="8"/>
<reference evidence="11" key="1">
    <citation type="journal article" date="2015" name="Genome Announc.">
        <title>Draft Genome Sequence of Anaerolineae Strain TC1, a Novel Isolate from a Methanogenic Wastewater Treatment System.</title>
        <authorList>
            <person name="Matsuura N."/>
            <person name="Tourlousse D.M."/>
            <person name="Sun L."/>
            <person name="Toyonaga M."/>
            <person name="Kuroda K."/>
            <person name="Ohashi A."/>
            <person name="Cruz R."/>
            <person name="Yamaguchi T."/>
            <person name="Sekiguchi Y."/>
        </authorList>
    </citation>
    <scope>NUCLEOTIDE SEQUENCE [LARGE SCALE GENOMIC DNA]</scope>
    <source>
        <strain evidence="11">TC1</strain>
    </source>
</reference>
<dbReference type="OrthoDB" id="9805987at2"/>
<dbReference type="SUPFAM" id="SSF47323">
    <property type="entry name" value="Anticodon-binding domain of a subclass of class I aminoacyl-tRNA synthetases"/>
    <property type="match status" value="1"/>
</dbReference>
<comment type="subcellular location">
    <subcellularLocation>
        <location evidence="8">Cytoplasm</location>
    </subcellularLocation>
</comment>
<name>A0A0S7BVM1_9CHLR</name>
<accession>A0A0S7BVM1</accession>
<dbReference type="PATRIC" id="fig|1678840.3.peg.1914"/>
<dbReference type="InterPro" id="IPR014729">
    <property type="entry name" value="Rossmann-like_a/b/a_fold"/>
</dbReference>
<evidence type="ECO:0000256" key="8">
    <source>
        <dbReference type="HAMAP-Rule" id="MF_00123"/>
    </source>
</evidence>
<keyword evidence="3 8" id="KW-0547">Nucleotide-binding</keyword>
<dbReference type="Pfam" id="PF05746">
    <property type="entry name" value="DALR_1"/>
    <property type="match status" value="1"/>
</dbReference>
<evidence type="ECO:0000256" key="4">
    <source>
        <dbReference type="ARBA" id="ARBA00022840"/>
    </source>
</evidence>
<comment type="catalytic activity">
    <reaction evidence="7 8">
        <text>tRNA(Arg) + L-arginine + ATP = L-arginyl-tRNA(Arg) + AMP + diphosphate</text>
        <dbReference type="Rhea" id="RHEA:20301"/>
        <dbReference type="Rhea" id="RHEA-COMP:9658"/>
        <dbReference type="Rhea" id="RHEA-COMP:9673"/>
        <dbReference type="ChEBI" id="CHEBI:30616"/>
        <dbReference type="ChEBI" id="CHEBI:32682"/>
        <dbReference type="ChEBI" id="CHEBI:33019"/>
        <dbReference type="ChEBI" id="CHEBI:78442"/>
        <dbReference type="ChEBI" id="CHEBI:78513"/>
        <dbReference type="ChEBI" id="CHEBI:456215"/>
        <dbReference type="EC" id="6.1.1.19"/>
    </reaction>
</comment>
<dbReference type="EMBL" id="DF968181">
    <property type="protein sequence ID" value="GAP40616.1"/>
    <property type="molecule type" value="Genomic_DNA"/>
</dbReference>
<dbReference type="GO" id="GO:0005524">
    <property type="term" value="F:ATP binding"/>
    <property type="evidence" value="ECO:0007669"/>
    <property type="project" value="UniProtKB-UniRule"/>
</dbReference>
<dbReference type="Pfam" id="PF00750">
    <property type="entry name" value="tRNA-synt_1d"/>
    <property type="match status" value="1"/>
</dbReference>
<keyword evidence="5 8" id="KW-0648">Protein biosynthesis</keyword>
<keyword evidence="2 8" id="KW-0436">Ligase</keyword>
<dbReference type="GO" id="GO:0005737">
    <property type="term" value="C:cytoplasm"/>
    <property type="evidence" value="ECO:0007669"/>
    <property type="project" value="UniProtKB-SubCell"/>
</dbReference>
<dbReference type="InterPro" id="IPR008909">
    <property type="entry name" value="DALR_anticod-bd"/>
</dbReference>
<dbReference type="Gene3D" id="1.10.730.10">
    <property type="entry name" value="Isoleucyl-tRNA Synthetase, Domain 1"/>
    <property type="match status" value="1"/>
</dbReference>
<dbReference type="Proteomes" id="UP000053370">
    <property type="component" value="Unassembled WGS sequence"/>
</dbReference>
<dbReference type="InterPro" id="IPR001278">
    <property type="entry name" value="Arg-tRNA-ligase"/>
</dbReference>
<evidence type="ECO:0000259" key="10">
    <source>
        <dbReference type="SMART" id="SM00836"/>
    </source>
</evidence>
<evidence type="ECO:0000313" key="11">
    <source>
        <dbReference type="EMBL" id="GAP40616.1"/>
    </source>
</evidence>
<dbReference type="AlphaFoldDB" id="A0A0S7BVM1"/>
<dbReference type="SUPFAM" id="SSF52374">
    <property type="entry name" value="Nucleotidylyl transferase"/>
    <property type="match status" value="1"/>
</dbReference>
<dbReference type="NCBIfam" id="TIGR00456">
    <property type="entry name" value="argS"/>
    <property type="match status" value="1"/>
</dbReference>
<keyword evidence="8" id="KW-0963">Cytoplasm</keyword>
<dbReference type="PANTHER" id="PTHR11956:SF5">
    <property type="entry name" value="ARGININE--TRNA LIGASE, CYTOPLASMIC"/>
    <property type="match status" value="1"/>
</dbReference>
<keyword evidence="12" id="KW-1185">Reference proteome</keyword>
<dbReference type="Gene3D" id="3.40.50.620">
    <property type="entry name" value="HUPs"/>
    <property type="match status" value="1"/>
</dbReference>
<keyword evidence="4 8" id="KW-0067">ATP-binding</keyword>
<dbReference type="HAMAP" id="MF_00123">
    <property type="entry name" value="Arg_tRNA_synth"/>
    <property type="match status" value="1"/>
</dbReference>